<keyword evidence="2" id="KW-1185">Reference proteome</keyword>
<dbReference type="GO" id="GO:0000470">
    <property type="term" value="P:maturation of LSU-rRNA"/>
    <property type="evidence" value="ECO:0007669"/>
    <property type="project" value="TreeGrafter"/>
</dbReference>
<dbReference type="Pfam" id="PF04031">
    <property type="entry name" value="Las1"/>
    <property type="match status" value="1"/>
</dbReference>
<evidence type="ECO:0000313" key="1">
    <source>
        <dbReference type="EMBL" id="KAF7991115.1"/>
    </source>
</evidence>
<gene>
    <name evidence="1" type="ORF">HCN44_002677</name>
</gene>
<dbReference type="PANTHER" id="PTHR15002">
    <property type="entry name" value="RIBOSOMAL BIOGENESIS PROTEIN LAS1L"/>
    <property type="match status" value="1"/>
</dbReference>
<reference evidence="1 2" key="1">
    <citation type="submission" date="2020-08" db="EMBL/GenBank/DDBJ databases">
        <title>Aphidius gifuensis genome sequencing and assembly.</title>
        <authorList>
            <person name="Du Z."/>
        </authorList>
    </citation>
    <scope>NUCLEOTIDE SEQUENCE [LARGE SCALE GENOMIC DNA]</scope>
    <source>
        <strain evidence="1">YNYX2018</strain>
        <tissue evidence="1">Adults</tissue>
    </source>
</reference>
<proteinExistence type="predicted"/>
<dbReference type="EMBL" id="JACMRX010000004">
    <property type="protein sequence ID" value="KAF7991115.1"/>
    <property type="molecule type" value="Genomic_DNA"/>
</dbReference>
<sequence>MALSLKNEGIKRVPWFSSAEWHQVYNQIYSNDTVQQTRGYETLLVWKARMPKLPVGPDCTLSLIQVYLRDCEWSPKINTGKLPMTYENDLCLMYSTTIMRFLNHISNIGHTKQTSLFQIAKQLQIPEWIVNLRHDTAHGHELPALGLLRLAANKLLSWLHDEYWKAEDLVLEKQYIQNNNNNDDIIDEDEIYDDDNNIDEDEIDDDDDNTSLSQNLINLIELWIAVGLYIEADFNYVNDIPDDNIISTLDDLFNYVKKSKNNFNTSIDDAKKNHRLSTARSLLLNEITTLINRNKNHDNIKNILINCLFKSEAFLPTQELMELFLKNSNIKKIDDNLPISMTIFWQSYISILNDKKILDLLIIKLCKFINSTMENKQSKLIASLWLKAIGDGLVKMRLAQQDLQLVNDNNNTKSKLTPKKMGLKIQEKLKKQNPEHNNSLWFNITGNIPVIFLNNNFINDIISNANEFTLKFIKSFLNLVTPRIDSIIKTKLLKIINIQTNISSLNCENITSEDDIHTVDDLMKICGYSYENEESQTDIDIDELTNNEIADEKIRNEHIKIAPVDYNWSDCSFGILPWQINSLEMLEIPKLLNVNYPSTPTDTSLGIFNNNNELFGRRVKWDNVLRKNRRVKRKRQKRDAHVMINRAMEIVKTKVF</sequence>
<dbReference type="GO" id="GO:0004519">
    <property type="term" value="F:endonuclease activity"/>
    <property type="evidence" value="ECO:0007669"/>
    <property type="project" value="InterPro"/>
</dbReference>
<dbReference type="Proteomes" id="UP000639338">
    <property type="component" value="Unassembled WGS sequence"/>
</dbReference>
<accession>A0A835CSC3</accession>
<evidence type="ECO:0000313" key="2">
    <source>
        <dbReference type="Proteomes" id="UP000639338"/>
    </source>
</evidence>
<dbReference type="InterPro" id="IPR007174">
    <property type="entry name" value="Las1"/>
</dbReference>
<dbReference type="OrthoDB" id="10263222at2759"/>
<dbReference type="PANTHER" id="PTHR15002:SF0">
    <property type="entry name" value="RIBOSOMAL BIOGENESIS PROTEIN LAS1L"/>
    <property type="match status" value="1"/>
</dbReference>
<dbReference type="GO" id="GO:0090730">
    <property type="term" value="C:Las1 complex"/>
    <property type="evidence" value="ECO:0007669"/>
    <property type="project" value="InterPro"/>
</dbReference>
<comment type="caution">
    <text evidence="1">The sequence shown here is derived from an EMBL/GenBank/DDBJ whole genome shotgun (WGS) entry which is preliminary data.</text>
</comment>
<name>A0A835CSC3_APHGI</name>
<evidence type="ECO:0008006" key="3">
    <source>
        <dbReference type="Google" id="ProtNLM"/>
    </source>
</evidence>
<protein>
    <recommendedName>
        <fullName evidence="3">Ribosomal biogenesis protein LAS1L</fullName>
    </recommendedName>
</protein>
<dbReference type="GO" id="GO:0000460">
    <property type="term" value="P:maturation of 5.8S rRNA"/>
    <property type="evidence" value="ECO:0007669"/>
    <property type="project" value="TreeGrafter"/>
</dbReference>
<organism evidence="1 2">
    <name type="scientific">Aphidius gifuensis</name>
    <name type="common">Parasitoid wasp</name>
    <dbReference type="NCBI Taxonomy" id="684658"/>
    <lineage>
        <taxon>Eukaryota</taxon>
        <taxon>Metazoa</taxon>
        <taxon>Ecdysozoa</taxon>
        <taxon>Arthropoda</taxon>
        <taxon>Hexapoda</taxon>
        <taxon>Insecta</taxon>
        <taxon>Pterygota</taxon>
        <taxon>Neoptera</taxon>
        <taxon>Endopterygota</taxon>
        <taxon>Hymenoptera</taxon>
        <taxon>Apocrita</taxon>
        <taxon>Ichneumonoidea</taxon>
        <taxon>Braconidae</taxon>
        <taxon>Aphidiinae</taxon>
        <taxon>Aphidius</taxon>
    </lineage>
</organism>
<dbReference type="GO" id="GO:0030687">
    <property type="term" value="C:preribosome, large subunit precursor"/>
    <property type="evidence" value="ECO:0007669"/>
    <property type="project" value="TreeGrafter"/>
</dbReference>
<dbReference type="AlphaFoldDB" id="A0A835CSC3"/>